<dbReference type="EMBL" id="JAQQFR010000004">
    <property type="protein sequence ID" value="MFL9878268.1"/>
    <property type="molecule type" value="Genomic_DNA"/>
</dbReference>
<evidence type="ECO:0000259" key="2">
    <source>
        <dbReference type="PROSITE" id="PS50995"/>
    </source>
</evidence>
<dbReference type="SUPFAM" id="SSF46785">
    <property type="entry name" value="Winged helix' DNA-binding domain"/>
    <property type="match status" value="1"/>
</dbReference>
<comment type="caution">
    <text evidence="3">The sequence shown here is derived from an EMBL/GenBank/DDBJ whole genome shotgun (WGS) entry which is preliminary data.</text>
</comment>
<dbReference type="PRINTS" id="PR00598">
    <property type="entry name" value="HTHMARR"/>
</dbReference>
<organism evidence="3 4">
    <name type="scientific">Herbaspirillum rhizosphaerae</name>
    <dbReference type="NCBI Taxonomy" id="346179"/>
    <lineage>
        <taxon>Bacteria</taxon>
        <taxon>Pseudomonadati</taxon>
        <taxon>Pseudomonadota</taxon>
        <taxon>Betaproteobacteria</taxon>
        <taxon>Burkholderiales</taxon>
        <taxon>Oxalobacteraceae</taxon>
        <taxon>Herbaspirillum</taxon>
    </lineage>
</organism>
<dbReference type="Gene3D" id="1.10.10.10">
    <property type="entry name" value="Winged helix-like DNA-binding domain superfamily/Winged helix DNA-binding domain"/>
    <property type="match status" value="1"/>
</dbReference>
<gene>
    <name evidence="3" type="ORF">PQR63_07750</name>
</gene>
<dbReference type="InterPro" id="IPR039422">
    <property type="entry name" value="MarR/SlyA-like"/>
</dbReference>
<feature type="coiled-coil region" evidence="1">
    <location>
        <begin position="126"/>
        <end position="153"/>
    </location>
</feature>
<dbReference type="InterPro" id="IPR000835">
    <property type="entry name" value="HTH_MarR-typ"/>
</dbReference>
<dbReference type="InterPro" id="IPR036388">
    <property type="entry name" value="WH-like_DNA-bd_sf"/>
</dbReference>
<proteinExistence type="predicted"/>
<protein>
    <submittedName>
        <fullName evidence="3">MarR family transcriptional regulator</fullName>
    </submittedName>
</protein>
<evidence type="ECO:0000313" key="4">
    <source>
        <dbReference type="Proteomes" id="UP001629214"/>
    </source>
</evidence>
<keyword evidence="1" id="KW-0175">Coiled coil</keyword>
<evidence type="ECO:0000256" key="1">
    <source>
        <dbReference type="SAM" id="Coils"/>
    </source>
</evidence>
<evidence type="ECO:0000313" key="3">
    <source>
        <dbReference type="EMBL" id="MFL9878268.1"/>
    </source>
</evidence>
<feature type="domain" description="HTH marR-type" evidence="2">
    <location>
        <begin position="25"/>
        <end position="161"/>
    </location>
</feature>
<accession>A0ABW8Z7L5</accession>
<dbReference type="InterPro" id="IPR036390">
    <property type="entry name" value="WH_DNA-bd_sf"/>
</dbReference>
<dbReference type="PANTHER" id="PTHR33164">
    <property type="entry name" value="TRANSCRIPTIONAL REGULATOR, MARR FAMILY"/>
    <property type="match status" value="1"/>
</dbReference>
<dbReference type="Proteomes" id="UP001629214">
    <property type="component" value="Unassembled WGS sequence"/>
</dbReference>
<dbReference type="SMART" id="SM00347">
    <property type="entry name" value="HTH_MARR"/>
    <property type="match status" value="1"/>
</dbReference>
<keyword evidence="4" id="KW-1185">Reference proteome</keyword>
<sequence length="164" mass="18524">MLPKKPAEFELEDADTADAAPPLDQSVLLSLVGYNCRRAYITIMPLFEKRMAKFELRPVDFTVLSLLKANPNINQKRLSKAINVSPPNLATLLDRLEQRDLVMRQRNPQDRRSQTLVLTTAGMRMCVKAEKTAAELEEKATEALNDAERAQLITLLQKIFISSL</sequence>
<dbReference type="Pfam" id="PF01047">
    <property type="entry name" value="MarR"/>
    <property type="match status" value="1"/>
</dbReference>
<dbReference type="RefSeq" id="WP_408167078.1">
    <property type="nucleotide sequence ID" value="NZ_JAQQFR010000004.1"/>
</dbReference>
<dbReference type="PANTHER" id="PTHR33164:SF89">
    <property type="entry name" value="MARR FAMILY REGULATORY PROTEIN"/>
    <property type="match status" value="1"/>
</dbReference>
<dbReference type="PROSITE" id="PS50995">
    <property type="entry name" value="HTH_MARR_2"/>
    <property type="match status" value="1"/>
</dbReference>
<reference evidence="3 4" key="1">
    <citation type="journal article" date="2024" name="Chem. Sci.">
        <title>Discovery of megapolipeptins by genome mining of a Burkholderiales bacteria collection.</title>
        <authorList>
            <person name="Paulo B.S."/>
            <person name="Recchia M.J.J."/>
            <person name="Lee S."/>
            <person name="Fergusson C.H."/>
            <person name="Romanowski S.B."/>
            <person name="Hernandez A."/>
            <person name="Krull N."/>
            <person name="Liu D.Y."/>
            <person name="Cavanagh H."/>
            <person name="Bos A."/>
            <person name="Gray C.A."/>
            <person name="Murphy B.T."/>
            <person name="Linington R.G."/>
            <person name="Eustaquio A.S."/>
        </authorList>
    </citation>
    <scope>NUCLEOTIDE SEQUENCE [LARGE SCALE GENOMIC DNA]</scope>
    <source>
        <strain evidence="3 4">RL21-008-BIB-B</strain>
    </source>
</reference>
<name>A0ABW8Z7L5_9BURK</name>